<reference evidence="11" key="2">
    <citation type="submission" date="2023-07" db="EMBL/GenBank/DDBJ databases">
        <title>Yangia mangrovi SAOS 153D genome.</title>
        <authorList>
            <person name="Verma A."/>
            <person name="Pal Y."/>
            <person name="Sundharam S."/>
            <person name="Bisht B."/>
            <person name="Srinivasan K."/>
        </authorList>
    </citation>
    <scope>NUCLEOTIDE SEQUENCE [LARGE SCALE GENOMIC DNA]</scope>
    <source>
        <strain evidence="11">SAOS 153D</strain>
    </source>
</reference>
<feature type="transmembrane region" description="Helical" evidence="7">
    <location>
        <begin position="307"/>
        <end position="328"/>
    </location>
</feature>
<dbReference type="Pfam" id="PF06808">
    <property type="entry name" value="DctM"/>
    <property type="match status" value="1"/>
</dbReference>
<evidence type="ECO:0000256" key="6">
    <source>
        <dbReference type="ARBA" id="ARBA00023136"/>
    </source>
</evidence>
<dbReference type="OrthoDB" id="9790209at2"/>
<feature type="transmembrane region" description="Helical" evidence="7">
    <location>
        <begin position="6"/>
        <end position="35"/>
    </location>
</feature>
<evidence type="ECO:0000313" key="10">
    <source>
        <dbReference type="EMBL" id="PBD17254.1"/>
    </source>
</evidence>
<feature type="transmembrane region" description="Helical" evidence="7">
    <location>
        <begin position="173"/>
        <end position="194"/>
    </location>
</feature>
<dbReference type="GO" id="GO:0022857">
    <property type="term" value="F:transmembrane transporter activity"/>
    <property type="evidence" value="ECO:0007669"/>
    <property type="project" value="UniProtKB-UniRule"/>
</dbReference>
<keyword evidence="4 7" id="KW-0812">Transmembrane</keyword>
<evidence type="ECO:0000256" key="2">
    <source>
        <dbReference type="ARBA" id="ARBA00022475"/>
    </source>
</evidence>
<dbReference type="InterPro" id="IPR010656">
    <property type="entry name" value="DctM"/>
</dbReference>
<dbReference type="PANTHER" id="PTHR33362">
    <property type="entry name" value="SIALIC ACID TRAP TRANSPORTER PERMEASE PROTEIN SIAT-RELATED"/>
    <property type="match status" value="1"/>
</dbReference>
<feature type="transmembrane region" description="Helical" evidence="7">
    <location>
        <begin position="397"/>
        <end position="419"/>
    </location>
</feature>
<sequence length="426" mass="43753">MSLELALLLGSFVVLILIDAPIAVALGLASALYIAVADLAPMMVVAQRMIAGIDSFTLLAIPLFLMAGMLMVQGGLAPRIVALCSALVGRSTGGLAIVMITACLLFGSLSGSGVADVVAVGTMLLPAMKERGYAPGFSCAALGCAGSLGTVVPPSIVLIVYGTATNTSIGQLFLGAIIPGLMLGLGLMVVAWIISRRNGWRGGEPVSGANVRRRLIEAVPALIAPVIIVGGIRFGIFTPTEAAGAGVVYALLTGGLLYRSLDLRGIGKILRDTTEMTGSILFVIAAASVFGWILAAEQVPQLAVNGILALTENATVALLLIMLLVLILGTFMESIAIILILAPVFLPVLRAYGIDPVYFGILLTINLAIGANTPPLGIDLMAACRTGGIPMSAAFRYLLPFLGSMVAVLLLLVLFPGIVTGLTGAF</sequence>
<keyword evidence="11" id="KW-1185">Reference proteome</keyword>
<evidence type="ECO:0000256" key="5">
    <source>
        <dbReference type="ARBA" id="ARBA00022989"/>
    </source>
</evidence>
<keyword evidence="3 7" id="KW-0997">Cell inner membrane</keyword>
<dbReference type="EMBL" id="NTHN02000040">
    <property type="protein sequence ID" value="MCT4372214.1"/>
    <property type="molecule type" value="Genomic_DNA"/>
</dbReference>
<evidence type="ECO:0000256" key="1">
    <source>
        <dbReference type="ARBA" id="ARBA00004429"/>
    </source>
</evidence>
<keyword evidence="2" id="KW-1003">Cell membrane</keyword>
<feature type="transmembrane region" description="Helical" evidence="7">
    <location>
        <begin position="242"/>
        <end position="261"/>
    </location>
</feature>
<evidence type="ECO:0000256" key="4">
    <source>
        <dbReference type="ARBA" id="ARBA00022692"/>
    </source>
</evidence>
<feature type="transmembrane region" description="Helical" evidence="7">
    <location>
        <begin position="215"/>
        <end position="236"/>
    </location>
</feature>
<feature type="domain" description="TRAP C4-dicarboxylate transport system permease DctM subunit" evidence="8">
    <location>
        <begin position="9"/>
        <end position="418"/>
    </location>
</feature>
<evidence type="ECO:0000256" key="3">
    <source>
        <dbReference type="ARBA" id="ARBA00022519"/>
    </source>
</evidence>
<keyword evidence="5 7" id="KW-1133">Transmembrane helix</keyword>
<organism evidence="10">
    <name type="scientific">Alloyangia mangrovi</name>
    <dbReference type="NCBI Taxonomy" id="1779329"/>
    <lineage>
        <taxon>Bacteria</taxon>
        <taxon>Pseudomonadati</taxon>
        <taxon>Pseudomonadota</taxon>
        <taxon>Alphaproteobacteria</taxon>
        <taxon>Rhodobacterales</taxon>
        <taxon>Roseobacteraceae</taxon>
        <taxon>Alloyangia</taxon>
    </lineage>
</organism>
<dbReference type="PIRSF" id="PIRSF006066">
    <property type="entry name" value="HI0050"/>
    <property type="match status" value="1"/>
</dbReference>
<comment type="subcellular location">
    <subcellularLocation>
        <location evidence="1 7">Cell inner membrane</location>
        <topology evidence="1 7">Multi-pass membrane protein</topology>
    </subcellularLocation>
</comment>
<feature type="transmembrane region" description="Helical" evidence="7">
    <location>
        <begin position="358"/>
        <end position="376"/>
    </location>
</feature>
<evidence type="ECO:0000313" key="11">
    <source>
        <dbReference type="Proteomes" id="UP000217448"/>
    </source>
</evidence>
<feature type="transmembrane region" description="Helical" evidence="7">
    <location>
        <begin position="96"/>
        <end position="125"/>
    </location>
</feature>
<comment type="subunit">
    <text evidence="7">The complex comprises the extracytoplasmic solute receptor protein and the two transmembrane proteins.</text>
</comment>
<dbReference type="InterPro" id="IPR004681">
    <property type="entry name" value="TRAP_DctM"/>
</dbReference>
<keyword evidence="7" id="KW-0813">Transport</keyword>
<feature type="transmembrane region" description="Helical" evidence="7">
    <location>
        <begin position="335"/>
        <end position="352"/>
    </location>
</feature>
<dbReference type="Proteomes" id="UP000217448">
    <property type="component" value="Unassembled WGS sequence"/>
</dbReference>
<accession>A0A2A3JRW3</accession>
<feature type="transmembrane region" description="Helical" evidence="7">
    <location>
        <begin position="273"/>
        <end position="295"/>
    </location>
</feature>
<reference evidence="10" key="1">
    <citation type="submission" date="2017-09" db="EMBL/GenBank/DDBJ databases">
        <title>Yangia sp. SAOS 153D whole genome sequencing.</title>
        <authorList>
            <person name="Verma A."/>
            <person name="Krishnamurthi S."/>
        </authorList>
    </citation>
    <scope>NUCLEOTIDE SEQUENCE [LARGE SCALE GENOMIC DNA]</scope>
    <source>
        <strain evidence="10">SAOS 153D</strain>
    </source>
</reference>
<dbReference type="EMBL" id="NTHN01000414">
    <property type="protein sequence ID" value="PBD17254.1"/>
    <property type="molecule type" value="Genomic_DNA"/>
</dbReference>
<dbReference type="PANTHER" id="PTHR33362:SF2">
    <property type="entry name" value="TRAP TRANSPORTER LARGE PERMEASE PROTEIN"/>
    <property type="match status" value="1"/>
</dbReference>
<feature type="transmembrane region" description="Helical" evidence="7">
    <location>
        <begin position="56"/>
        <end position="76"/>
    </location>
</feature>
<comment type="caution">
    <text evidence="10">The sequence shown here is derived from an EMBL/GenBank/DDBJ whole genome shotgun (WGS) entry which is preliminary data.</text>
</comment>
<comment type="function">
    <text evidence="7">Part of the tripartite ATP-independent periplasmic (TRAP) transport system.</text>
</comment>
<dbReference type="AlphaFoldDB" id="A0A2A3JRW3"/>
<evidence type="ECO:0000313" key="9">
    <source>
        <dbReference type="EMBL" id="MCT4372214.1"/>
    </source>
</evidence>
<protein>
    <recommendedName>
        <fullName evidence="7">TRAP transporter large permease protein</fullName>
    </recommendedName>
</protein>
<dbReference type="RefSeq" id="WP_095883991.1">
    <property type="nucleotide sequence ID" value="NZ_NTHN02000040.1"/>
</dbReference>
<name>A0A2A3JRW3_9RHOB</name>
<keyword evidence="6 7" id="KW-0472">Membrane</keyword>
<reference evidence="9" key="3">
    <citation type="submission" date="2024-05" db="EMBL/GenBank/DDBJ databases">
        <title>Yangia mangrovi SAOS 153D genome.</title>
        <authorList>
            <person name="Verma A."/>
            <person name="Pal Y."/>
            <person name="Sundharam S."/>
            <person name="Bisht B."/>
            <person name="Srinivasan K."/>
        </authorList>
    </citation>
    <scope>NUCLEOTIDE SEQUENCE</scope>
    <source>
        <strain evidence="9">SAOS 153D</strain>
    </source>
</reference>
<gene>
    <name evidence="9" type="ORF">CLG85_018590</name>
    <name evidence="10" type="ORF">CLG85_21115</name>
</gene>
<feature type="transmembrane region" description="Helical" evidence="7">
    <location>
        <begin position="137"/>
        <end position="161"/>
    </location>
</feature>
<dbReference type="NCBIfam" id="TIGR00786">
    <property type="entry name" value="dctM"/>
    <property type="match status" value="1"/>
</dbReference>
<evidence type="ECO:0000256" key="7">
    <source>
        <dbReference type="RuleBase" id="RU369079"/>
    </source>
</evidence>
<dbReference type="GO" id="GO:0005886">
    <property type="term" value="C:plasma membrane"/>
    <property type="evidence" value="ECO:0007669"/>
    <property type="project" value="UniProtKB-SubCell"/>
</dbReference>
<comment type="similarity">
    <text evidence="7">Belongs to the TRAP transporter large permease family.</text>
</comment>
<evidence type="ECO:0000259" key="8">
    <source>
        <dbReference type="Pfam" id="PF06808"/>
    </source>
</evidence>
<proteinExistence type="inferred from homology"/>